<reference evidence="2 3" key="1">
    <citation type="submission" date="2013-11" db="EMBL/GenBank/DDBJ databases">
        <title>Genome sequencing of Stegodyphus mimosarum.</title>
        <authorList>
            <person name="Bechsgaard J."/>
        </authorList>
    </citation>
    <scope>NUCLEOTIDE SEQUENCE [LARGE SCALE GENOMIC DNA]</scope>
</reference>
<feature type="non-terminal residue" evidence="2">
    <location>
        <position position="392"/>
    </location>
</feature>
<keyword evidence="3" id="KW-1185">Reference proteome</keyword>
<accession>A0A087TLX2</accession>
<evidence type="ECO:0000256" key="1">
    <source>
        <dbReference type="SAM" id="Coils"/>
    </source>
</evidence>
<dbReference type="OrthoDB" id="6434720at2759"/>
<dbReference type="Pfam" id="PF05380">
    <property type="entry name" value="Peptidase_A17"/>
    <property type="match status" value="1"/>
</dbReference>
<feature type="coiled-coil region" evidence="1">
    <location>
        <begin position="68"/>
        <end position="102"/>
    </location>
</feature>
<name>A0A087TLX2_STEMI</name>
<dbReference type="PANTHER" id="PTHR47331">
    <property type="entry name" value="PHD-TYPE DOMAIN-CONTAINING PROTEIN"/>
    <property type="match status" value="1"/>
</dbReference>
<organism evidence="2 3">
    <name type="scientific">Stegodyphus mimosarum</name>
    <name type="common">African social velvet spider</name>
    <dbReference type="NCBI Taxonomy" id="407821"/>
    <lineage>
        <taxon>Eukaryota</taxon>
        <taxon>Metazoa</taxon>
        <taxon>Ecdysozoa</taxon>
        <taxon>Arthropoda</taxon>
        <taxon>Chelicerata</taxon>
        <taxon>Arachnida</taxon>
        <taxon>Araneae</taxon>
        <taxon>Araneomorphae</taxon>
        <taxon>Entelegynae</taxon>
        <taxon>Eresoidea</taxon>
        <taxon>Eresidae</taxon>
        <taxon>Stegodyphus</taxon>
    </lineage>
</organism>
<dbReference type="STRING" id="407821.A0A087TLX2"/>
<protein>
    <submittedName>
        <fullName evidence="2">Uncharacterized protein</fullName>
    </submittedName>
</protein>
<evidence type="ECO:0000313" key="3">
    <source>
        <dbReference type="Proteomes" id="UP000054359"/>
    </source>
</evidence>
<keyword evidence="1" id="KW-0175">Coiled coil</keyword>
<gene>
    <name evidence="2" type="ORF">X975_10998</name>
</gene>
<dbReference type="Proteomes" id="UP000054359">
    <property type="component" value="Unassembled WGS sequence"/>
</dbReference>
<evidence type="ECO:0000313" key="2">
    <source>
        <dbReference type="EMBL" id="KFM66111.1"/>
    </source>
</evidence>
<dbReference type="EMBL" id="KK115822">
    <property type="protein sequence ID" value="KFM66111.1"/>
    <property type="molecule type" value="Genomic_DNA"/>
</dbReference>
<dbReference type="AlphaFoldDB" id="A0A087TLX2"/>
<proteinExistence type="predicted"/>
<dbReference type="PANTHER" id="PTHR47331:SF1">
    <property type="entry name" value="GAG-LIKE PROTEIN"/>
    <property type="match status" value="1"/>
</dbReference>
<sequence length="392" mass="44734">MSLKSPKSLKKDELMLVAEELGLVIPSRAKIVTLKTLIESSEVYGSDAEFVQNVIDNILEEKKIQREKQKSENKIRLEIIKLSQLEAELALANTRNVLLQNQNVETDTSSRNMENLIKSVKILTISVPTKAESFNLFFQSIEWAFGTKQVPEDLKAEILLNIVIEKGVMQKSVEPEIVSVGKAHHPMIHFPKQNKVLSKIENGDAERNAILQCQDVTIPRYCFLDCVNQQAEVHVFCDASPSAYGTVVYFRYCENNVNDRVSFIMSKSRVSPLKKLMLPQLELMAMVIGARVGNYLKSVFKDKIGRIVFWSESCIALHWVKGSAKRWKQFVANRVVEIQDRSSPSDWYYCSSEDNPAHLLTRGISTEKLVLHEKWCSGPIWLRKSFESWPNQ</sequence>
<dbReference type="InterPro" id="IPR008042">
    <property type="entry name" value="Retrotrans_Pao"/>
</dbReference>